<keyword evidence="13" id="KW-0326">Glycosidase</keyword>
<sequence>MVLAQAPSWQAALGEQFEQPYMQRLMQFLQTQADQQKVIFPPSENWFHAFEATPLDDVKVVILGQDPYHQLGQAHGLCFSVQPGVKVPPSLVNIYKELYSDLGVEPVSHGYLESWAQQGVLLLNSVLTVEQGAAGSHQGKGWERFTDEVIRVINARCQYVVFMLWGSYAQKKGACIDEGRHLVLKAPHPSPLSSYRGFFGCQHFSQANDYLTQQGRPAINWQLPPQG</sequence>
<keyword evidence="9" id="KW-0963">Cytoplasm</keyword>
<evidence type="ECO:0000313" key="14">
    <source>
        <dbReference type="Proteomes" id="UP001449225"/>
    </source>
</evidence>
<reference evidence="13 14" key="1">
    <citation type="submission" date="2024-03" db="EMBL/GenBank/DDBJ databases">
        <title>Community enrichment and isolation of bacterial strains for fucoidan degradation.</title>
        <authorList>
            <person name="Sichert A."/>
        </authorList>
    </citation>
    <scope>NUCLEOTIDE SEQUENCE [LARGE SCALE GENOMIC DNA]</scope>
    <source>
        <strain evidence="13 14">AS76</strain>
    </source>
</reference>
<accession>A0ABU9TUP3</accession>
<comment type="subcellular location">
    <subcellularLocation>
        <location evidence="9">Cytoplasm</location>
    </subcellularLocation>
</comment>
<dbReference type="SMART" id="SM00986">
    <property type="entry name" value="UDG"/>
    <property type="match status" value="1"/>
</dbReference>
<dbReference type="GO" id="GO:0004844">
    <property type="term" value="F:uracil DNA N-glycosylase activity"/>
    <property type="evidence" value="ECO:0007669"/>
    <property type="project" value="UniProtKB-EC"/>
</dbReference>
<dbReference type="Proteomes" id="UP001449225">
    <property type="component" value="Unassembled WGS sequence"/>
</dbReference>
<keyword evidence="14" id="KW-1185">Reference proteome</keyword>
<comment type="similarity">
    <text evidence="3 9 11">Belongs to the uracil-DNA glycosylase (UDG) superfamily. UNG family.</text>
</comment>
<comment type="caution">
    <text evidence="13">The sequence shown here is derived from an EMBL/GenBank/DDBJ whole genome shotgun (WGS) entry which is preliminary data.</text>
</comment>
<dbReference type="PROSITE" id="PS00130">
    <property type="entry name" value="U_DNA_GLYCOSYLASE"/>
    <property type="match status" value="1"/>
</dbReference>
<proteinExistence type="inferred from homology"/>
<evidence type="ECO:0000256" key="8">
    <source>
        <dbReference type="ARBA" id="ARBA00023204"/>
    </source>
</evidence>
<dbReference type="RefSeq" id="WP_342854797.1">
    <property type="nucleotide sequence ID" value="NZ_JBBMRA010000014.1"/>
</dbReference>
<evidence type="ECO:0000256" key="6">
    <source>
        <dbReference type="ARBA" id="ARBA00022763"/>
    </source>
</evidence>
<dbReference type="InterPro" id="IPR005122">
    <property type="entry name" value="Uracil-DNA_glycosylase-like"/>
</dbReference>
<evidence type="ECO:0000256" key="1">
    <source>
        <dbReference type="ARBA" id="ARBA00001400"/>
    </source>
</evidence>
<dbReference type="InterPro" id="IPR018085">
    <property type="entry name" value="Ura-DNA_Glyclase_AS"/>
</dbReference>
<evidence type="ECO:0000256" key="4">
    <source>
        <dbReference type="ARBA" id="ARBA00012030"/>
    </source>
</evidence>
<dbReference type="Pfam" id="PF03167">
    <property type="entry name" value="UDG"/>
    <property type="match status" value="1"/>
</dbReference>
<evidence type="ECO:0000313" key="13">
    <source>
        <dbReference type="EMBL" id="MEM5537415.1"/>
    </source>
</evidence>
<dbReference type="EC" id="3.2.2.27" evidence="4 9"/>
<dbReference type="InterPro" id="IPR002043">
    <property type="entry name" value="UDG_fam1"/>
</dbReference>
<name>A0ABU9TUP3_9GAMM</name>
<evidence type="ECO:0000256" key="5">
    <source>
        <dbReference type="ARBA" id="ARBA00018429"/>
    </source>
</evidence>
<dbReference type="NCBIfam" id="TIGR00628">
    <property type="entry name" value="ung"/>
    <property type="match status" value="1"/>
</dbReference>
<evidence type="ECO:0000256" key="3">
    <source>
        <dbReference type="ARBA" id="ARBA00008184"/>
    </source>
</evidence>
<gene>
    <name evidence="9 13" type="primary">ung</name>
    <name evidence="13" type="ORF">WNY58_13550</name>
</gene>
<dbReference type="SUPFAM" id="SSF52141">
    <property type="entry name" value="Uracil-DNA glycosylase-like"/>
    <property type="match status" value="1"/>
</dbReference>
<dbReference type="PANTHER" id="PTHR11264:SF0">
    <property type="entry name" value="URACIL-DNA GLYCOSYLASE"/>
    <property type="match status" value="1"/>
</dbReference>
<evidence type="ECO:0000259" key="12">
    <source>
        <dbReference type="SMART" id="SM00986"/>
    </source>
</evidence>
<comment type="function">
    <text evidence="2 9 11">Excises uracil residues from the DNA which can arise as a result of misincorporation of dUMP residues by DNA polymerase or due to deamination of cytosine.</text>
</comment>
<feature type="domain" description="Uracil-DNA glycosylase-like" evidence="12">
    <location>
        <begin position="51"/>
        <end position="211"/>
    </location>
</feature>
<dbReference type="EMBL" id="JBBMRA010000014">
    <property type="protein sequence ID" value="MEM5537415.1"/>
    <property type="molecule type" value="Genomic_DNA"/>
</dbReference>
<dbReference type="PANTHER" id="PTHR11264">
    <property type="entry name" value="URACIL-DNA GLYCOSYLASE"/>
    <property type="match status" value="1"/>
</dbReference>
<organism evidence="13 14">
    <name type="scientific">Neptuniibacter pectenicola</name>
    <dbReference type="NCBI Taxonomy" id="1806669"/>
    <lineage>
        <taxon>Bacteria</taxon>
        <taxon>Pseudomonadati</taxon>
        <taxon>Pseudomonadota</taxon>
        <taxon>Gammaproteobacteria</taxon>
        <taxon>Oceanospirillales</taxon>
        <taxon>Oceanospirillaceae</taxon>
        <taxon>Neptuniibacter</taxon>
    </lineage>
</organism>
<dbReference type="NCBIfam" id="NF003592">
    <property type="entry name" value="PRK05254.1-5"/>
    <property type="match status" value="1"/>
</dbReference>
<evidence type="ECO:0000256" key="7">
    <source>
        <dbReference type="ARBA" id="ARBA00022801"/>
    </source>
</evidence>
<dbReference type="HAMAP" id="MF_00148">
    <property type="entry name" value="UDG"/>
    <property type="match status" value="1"/>
</dbReference>
<dbReference type="InterPro" id="IPR036895">
    <property type="entry name" value="Uracil-DNA_glycosylase-like_sf"/>
</dbReference>
<dbReference type="SMART" id="SM00987">
    <property type="entry name" value="UreE_C"/>
    <property type="match status" value="1"/>
</dbReference>
<dbReference type="NCBIfam" id="NF003589">
    <property type="entry name" value="PRK05254.1-2"/>
    <property type="match status" value="1"/>
</dbReference>
<dbReference type="NCBIfam" id="NF003591">
    <property type="entry name" value="PRK05254.1-4"/>
    <property type="match status" value="1"/>
</dbReference>
<comment type="catalytic activity">
    <reaction evidence="1 9 11">
        <text>Hydrolyzes single-stranded DNA or mismatched double-stranded DNA and polynucleotides, releasing free uracil.</text>
        <dbReference type="EC" id="3.2.2.27"/>
    </reaction>
</comment>
<evidence type="ECO:0000256" key="11">
    <source>
        <dbReference type="RuleBase" id="RU003780"/>
    </source>
</evidence>
<protein>
    <recommendedName>
        <fullName evidence="5 9">Uracil-DNA glycosylase</fullName>
        <shortName evidence="9">UDG</shortName>
        <ecNumber evidence="4 9">3.2.2.27</ecNumber>
    </recommendedName>
</protein>
<feature type="active site" description="Proton acceptor" evidence="9 10">
    <location>
        <position position="66"/>
    </location>
</feature>
<evidence type="ECO:0000256" key="10">
    <source>
        <dbReference type="PROSITE-ProRule" id="PRU10072"/>
    </source>
</evidence>
<evidence type="ECO:0000256" key="2">
    <source>
        <dbReference type="ARBA" id="ARBA00002631"/>
    </source>
</evidence>
<dbReference type="Gene3D" id="3.40.470.10">
    <property type="entry name" value="Uracil-DNA glycosylase-like domain"/>
    <property type="match status" value="1"/>
</dbReference>
<evidence type="ECO:0000256" key="9">
    <source>
        <dbReference type="HAMAP-Rule" id="MF_00148"/>
    </source>
</evidence>
<dbReference type="NCBIfam" id="NF003588">
    <property type="entry name" value="PRK05254.1-1"/>
    <property type="match status" value="1"/>
</dbReference>
<keyword evidence="8 9" id="KW-0234">DNA repair</keyword>
<keyword evidence="7 9" id="KW-0378">Hydrolase</keyword>
<keyword evidence="6 9" id="KW-0227">DNA damage</keyword>
<dbReference type="CDD" id="cd10027">
    <property type="entry name" value="UDG-F1-like"/>
    <property type="match status" value="1"/>
</dbReference>